<dbReference type="GO" id="GO:0009253">
    <property type="term" value="P:peptidoglycan catabolic process"/>
    <property type="evidence" value="ECO:0007669"/>
    <property type="project" value="InterPro"/>
</dbReference>
<dbReference type="SUPFAM" id="SSF53187">
    <property type="entry name" value="Zn-dependent exopeptidases"/>
    <property type="match status" value="1"/>
</dbReference>
<organism evidence="3 4">
    <name type="scientific">Paraclostridium sordellii</name>
    <name type="common">Clostridium sordellii</name>
    <dbReference type="NCBI Taxonomy" id="1505"/>
    <lineage>
        <taxon>Bacteria</taxon>
        <taxon>Bacillati</taxon>
        <taxon>Bacillota</taxon>
        <taxon>Clostridia</taxon>
        <taxon>Peptostreptococcales</taxon>
        <taxon>Peptostreptococcaceae</taxon>
        <taxon>Paraclostridium</taxon>
    </lineage>
</organism>
<dbReference type="PANTHER" id="PTHR30404">
    <property type="entry name" value="N-ACETYLMURAMOYL-L-ALANINE AMIDASE"/>
    <property type="match status" value="1"/>
</dbReference>
<evidence type="ECO:0000313" key="4">
    <source>
        <dbReference type="Proteomes" id="UP000049685"/>
    </source>
</evidence>
<dbReference type="Pfam" id="PF01520">
    <property type="entry name" value="Amidase_3"/>
    <property type="match status" value="1"/>
</dbReference>
<dbReference type="CDD" id="cd02696">
    <property type="entry name" value="MurNAc-LAA"/>
    <property type="match status" value="1"/>
</dbReference>
<dbReference type="RefSeq" id="WP_057558999.1">
    <property type="nucleotide sequence ID" value="NZ_CDNY01000014.1"/>
</dbReference>
<dbReference type="GO" id="GO:0030288">
    <property type="term" value="C:outer membrane-bounded periplasmic space"/>
    <property type="evidence" value="ECO:0007669"/>
    <property type="project" value="TreeGrafter"/>
</dbReference>
<dbReference type="Gene3D" id="3.40.630.40">
    <property type="entry name" value="Zn-dependent exopeptidases"/>
    <property type="match status" value="1"/>
</dbReference>
<comment type="caution">
    <text evidence="3">The sequence shown here is derived from an EMBL/GenBank/DDBJ whole genome shotgun (WGS) entry which is preliminary data.</text>
</comment>
<sequence length="260" mass="29027">MAKKKKIIKKRRIKKSRLIIIVFLLLISIFSLSFLFKLLFVSEADDKNGKENDVKDNQPKKVELEHLSLDNENSDHKFKVLIDPGHGGSDTGTKGVDGVLEKDICLSIGKKVAGALSQYDDLEVILTRSEDNYVSGADRIKMANSQNVDAVISIEANAQSGRNDAYGTETYYQQNGVVDSEKLAKSIQSTICLYLNTRDRGIYPSNLEILKNTDMPSALVEVGFITNEKETKKLKTESYQNKMAEGIAQGILRYIDSKNK</sequence>
<name>A0A9P1PC30_PARSO</name>
<feature type="domain" description="MurNAc-LAA" evidence="2">
    <location>
        <begin position="140"/>
        <end position="252"/>
    </location>
</feature>
<dbReference type="InterPro" id="IPR002508">
    <property type="entry name" value="MurNAc-LAA_cat"/>
</dbReference>
<protein>
    <submittedName>
        <fullName evidence="3">N-acetylmuramoyl-L-alanine amidase</fullName>
        <ecNumber evidence="3">3.5.1.28</ecNumber>
    </submittedName>
</protein>
<reference evidence="4" key="1">
    <citation type="submission" date="2015-01" db="EMBL/GenBank/DDBJ databases">
        <authorList>
            <person name="Aslett A.Martin."/>
            <person name="De Silva Nishadi"/>
        </authorList>
    </citation>
    <scope>NUCLEOTIDE SEQUENCE [LARGE SCALE GENOMIC DNA]</scope>
    <source>
        <strain evidence="4">UMC4404</strain>
    </source>
</reference>
<accession>A0A9P1PC30</accession>
<dbReference type="Proteomes" id="UP000049685">
    <property type="component" value="Unassembled WGS sequence"/>
</dbReference>
<dbReference type="EC" id="3.5.1.28" evidence="3"/>
<evidence type="ECO:0000256" key="1">
    <source>
        <dbReference type="ARBA" id="ARBA00022801"/>
    </source>
</evidence>
<dbReference type="PANTHER" id="PTHR30404:SF0">
    <property type="entry name" value="N-ACETYLMURAMOYL-L-ALANINE AMIDASE AMIC"/>
    <property type="match status" value="1"/>
</dbReference>
<gene>
    <name evidence="3" type="primary">lytC_3</name>
    <name evidence="3" type="ORF">UMC4404_18771</name>
</gene>
<proteinExistence type="predicted"/>
<dbReference type="EMBL" id="CDNY01000014">
    <property type="protein sequence ID" value="CEO33992.1"/>
    <property type="molecule type" value="Genomic_DNA"/>
</dbReference>
<dbReference type="InterPro" id="IPR050695">
    <property type="entry name" value="N-acetylmuramoyl_amidase_3"/>
</dbReference>
<keyword evidence="1 3" id="KW-0378">Hydrolase</keyword>
<dbReference type="AlphaFoldDB" id="A0A9P1PC30"/>
<dbReference type="GO" id="GO:0008745">
    <property type="term" value="F:N-acetylmuramoyl-L-alanine amidase activity"/>
    <property type="evidence" value="ECO:0007669"/>
    <property type="project" value="UniProtKB-EC"/>
</dbReference>
<evidence type="ECO:0000259" key="2">
    <source>
        <dbReference type="SMART" id="SM00646"/>
    </source>
</evidence>
<dbReference type="SMART" id="SM00646">
    <property type="entry name" value="Ami_3"/>
    <property type="match status" value="1"/>
</dbReference>
<evidence type="ECO:0000313" key="3">
    <source>
        <dbReference type="EMBL" id="CEO33992.1"/>
    </source>
</evidence>